<evidence type="ECO:0000256" key="2">
    <source>
        <dbReference type="ARBA" id="ARBA00023015"/>
    </source>
</evidence>
<protein>
    <submittedName>
        <fullName evidence="7">Transcriptional regulator, TetR family</fullName>
    </submittedName>
</protein>
<keyword evidence="1" id="KW-0678">Repressor</keyword>
<dbReference type="InterPro" id="IPR009057">
    <property type="entry name" value="Homeodomain-like_sf"/>
</dbReference>
<dbReference type="GO" id="GO:0000976">
    <property type="term" value="F:transcription cis-regulatory region binding"/>
    <property type="evidence" value="ECO:0007669"/>
    <property type="project" value="TreeGrafter"/>
</dbReference>
<dbReference type="EMBL" id="FUZP01000003">
    <property type="protein sequence ID" value="SKC68989.1"/>
    <property type="molecule type" value="Genomic_DNA"/>
</dbReference>
<evidence type="ECO:0000256" key="5">
    <source>
        <dbReference type="PROSITE-ProRule" id="PRU00335"/>
    </source>
</evidence>
<proteinExistence type="predicted"/>
<dbReference type="Gene3D" id="1.10.357.10">
    <property type="entry name" value="Tetracycline Repressor, domain 2"/>
    <property type="match status" value="1"/>
</dbReference>
<evidence type="ECO:0000256" key="1">
    <source>
        <dbReference type="ARBA" id="ARBA00022491"/>
    </source>
</evidence>
<name>A0A1T5L029_9MICO</name>
<dbReference type="PANTHER" id="PTHR30055">
    <property type="entry name" value="HTH-TYPE TRANSCRIPTIONAL REGULATOR RUTR"/>
    <property type="match status" value="1"/>
</dbReference>
<feature type="DNA-binding region" description="H-T-H motif" evidence="5">
    <location>
        <begin position="43"/>
        <end position="62"/>
    </location>
</feature>
<keyword evidence="2" id="KW-0805">Transcription regulation</keyword>
<keyword evidence="8" id="KW-1185">Reference proteome</keyword>
<accession>A0A1T5L029</accession>
<reference evidence="7 8" key="1">
    <citation type="submission" date="2017-02" db="EMBL/GenBank/DDBJ databases">
        <authorList>
            <person name="Peterson S.W."/>
        </authorList>
    </citation>
    <scope>NUCLEOTIDE SEQUENCE [LARGE SCALE GENOMIC DNA]</scope>
    <source>
        <strain evidence="7 8">VKM Ac-2059</strain>
    </source>
</reference>
<dbReference type="Pfam" id="PF00440">
    <property type="entry name" value="TetR_N"/>
    <property type="match status" value="1"/>
</dbReference>
<dbReference type="InterPro" id="IPR039538">
    <property type="entry name" value="BetI_C"/>
</dbReference>
<dbReference type="STRING" id="123320.SAMN06309945_2730"/>
<keyword evidence="3 5" id="KW-0238">DNA-binding</keyword>
<dbReference type="Proteomes" id="UP000190857">
    <property type="component" value="Unassembled WGS sequence"/>
</dbReference>
<dbReference type="AlphaFoldDB" id="A0A1T5L029"/>
<keyword evidence="4" id="KW-0804">Transcription</keyword>
<dbReference type="GO" id="GO:0003700">
    <property type="term" value="F:DNA-binding transcription factor activity"/>
    <property type="evidence" value="ECO:0007669"/>
    <property type="project" value="TreeGrafter"/>
</dbReference>
<evidence type="ECO:0000313" key="8">
    <source>
        <dbReference type="Proteomes" id="UP000190857"/>
    </source>
</evidence>
<dbReference type="PANTHER" id="PTHR30055:SF187">
    <property type="entry name" value="TRANSCRIPTIONAL REGULATORY PROTEIN"/>
    <property type="match status" value="1"/>
</dbReference>
<gene>
    <name evidence="7" type="ORF">SAMN06309945_2730</name>
</gene>
<dbReference type="InterPro" id="IPR050109">
    <property type="entry name" value="HTH-type_TetR-like_transc_reg"/>
</dbReference>
<feature type="domain" description="HTH tetR-type" evidence="6">
    <location>
        <begin position="20"/>
        <end position="80"/>
    </location>
</feature>
<dbReference type="PROSITE" id="PS50977">
    <property type="entry name" value="HTH_TETR_2"/>
    <property type="match status" value="1"/>
</dbReference>
<sequence>MAKLGYGRRMTTPQEHRSVEERREQLVDAALAVMTDDGLPAVTTRAVTARAGLPHGAFHYCFGSKADLFRAVLERELRRSMAAAFAVEIDSPAATAKITAGIRANLDLVRARPDAALALTELISLARRDPALHDLARWEHDSYLEEVTANVEVWSSAHGISWRRPVVQVSRVFIAVSEGITSSWLSDRDDAAAEQSIAVAADALATLAEEDAA</sequence>
<dbReference type="SUPFAM" id="SSF46689">
    <property type="entry name" value="Homeodomain-like"/>
    <property type="match status" value="1"/>
</dbReference>
<evidence type="ECO:0000256" key="4">
    <source>
        <dbReference type="ARBA" id="ARBA00023163"/>
    </source>
</evidence>
<dbReference type="SUPFAM" id="SSF48498">
    <property type="entry name" value="Tetracyclin repressor-like, C-terminal domain"/>
    <property type="match status" value="1"/>
</dbReference>
<dbReference type="Pfam" id="PF13977">
    <property type="entry name" value="TetR_C_6"/>
    <property type="match status" value="1"/>
</dbReference>
<dbReference type="InterPro" id="IPR001647">
    <property type="entry name" value="HTH_TetR"/>
</dbReference>
<evidence type="ECO:0000259" key="6">
    <source>
        <dbReference type="PROSITE" id="PS50977"/>
    </source>
</evidence>
<evidence type="ECO:0000313" key="7">
    <source>
        <dbReference type="EMBL" id="SKC68989.1"/>
    </source>
</evidence>
<evidence type="ECO:0000256" key="3">
    <source>
        <dbReference type="ARBA" id="ARBA00023125"/>
    </source>
</evidence>
<dbReference type="InterPro" id="IPR036271">
    <property type="entry name" value="Tet_transcr_reg_TetR-rel_C_sf"/>
</dbReference>
<organism evidence="7 8">
    <name type="scientific">Okibacterium fritillariae</name>
    <dbReference type="NCBI Taxonomy" id="123320"/>
    <lineage>
        <taxon>Bacteria</taxon>
        <taxon>Bacillati</taxon>
        <taxon>Actinomycetota</taxon>
        <taxon>Actinomycetes</taxon>
        <taxon>Micrococcales</taxon>
        <taxon>Microbacteriaceae</taxon>
        <taxon>Okibacterium</taxon>
    </lineage>
</organism>